<organism evidence="2 3">
    <name type="scientific">Fusarium oxysporum f. sp. rapae</name>
    <dbReference type="NCBI Taxonomy" id="485398"/>
    <lineage>
        <taxon>Eukaryota</taxon>
        <taxon>Fungi</taxon>
        <taxon>Dikarya</taxon>
        <taxon>Ascomycota</taxon>
        <taxon>Pezizomycotina</taxon>
        <taxon>Sordariomycetes</taxon>
        <taxon>Hypocreomycetidae</taxon>
        <taxon>Hypocreales</taxon>
        <taxon>Nectriaceae</taxon>
        <taxon>Fusarium</taxon>
        <taxon>Fusarium oxysporum species complex</taxon>
    </lineage>
</organism>
<feature type="compositionally biased region" description="Basic and acidic residues" evidence="1">
    <location>
        <begin position="85"/>
        <end position="97"/>
    </location>
</feature>
<proteinExistence type="predicted"/>
<dbReference type="EMBL" id="JAELUQ010000010">
    <property type="protein sequence ID" value="KAG7407824.1"/>
    <property type="molecule type" value="Genomic_DNA"/>
</dbReference>
<accession>A0A8J5TRZ5</accession>
<sequence length="97" mass="11283">MTDECQESTEYEYSNYHVKWLRKNYKLGDPTHGSILDSDLEDFAREEHLLAKEAKHSQSPRSARALCAFHGYGRNSVWPPVDPGRPTEELLEEFSRQ</sequence>
<comment type="caution">
    <text evidence="2">The sequence shown here is derived from an EMBL/GenBank/DDBJ whole genome shotgun (WGS) entry which is preliminary data.</text>
</comment>
<reference evidence="2" key="1">
    <citation type="submission" date="2021-04" db="EMBL/GenBank/DDBJ databases">
        <title>First draft genome resource for Brassicaceae pathogens Fusarium oxysporum f. sp. raphani and Fusarium oxysporum f. sp. rapae.</title>
        <authorList>
            <person name="Asai S."/>
        </authorList>
    </citation>
    <scope>NUCLEOTIDE SEQUENCE</scope>
    <source>
        <strain evidence="2">Tf1208</strain>
    </source>
</reference>
<gene>
    <name evidence="2" type="ORF">Forpe1208_v013122</name>
</gene>
<evidence type="ECO:0000313" key="3">
    <source>
        <dbReference type="Proteomes" id="UP000694050"/>
    </source>
</evidence>
<dbReference type="AlphaFoldDB" id="A0A8J5TRZ5"/>
<name>A0A8J5TRZ5_FUSOX</name>
<dbReference type="Proteomes" id="UP000694050">
    <property type="component" value="Unassembled WGS sequence"/>
</dbReference>
<feature type="region of interest" description="Disordered" evidence="1">
    <location>
        <begin position="78"/>
        <end position="97"/>
    </location>
</feature>
<protein>
    <submittedName>
        <fullName evidence="2">Uncharacterized protein</fullName>
    </submittedName>
</protein>
<evidence type="ECO:0000313" key="2">
    <source>
        <dbReference type="EMBL" id="KAG7407824.1"/>
    </source>
</evidence>
<evidence type="ECO:0000256" key="1">
    <source>
        <dbReference type="SAM" id="MobiDB-lite"/>
    </source>
</evidence>